<sequence>MANCIVGRVPRLLSLSPPDDHVGARKSIDTAGRVRPCGVSVYDPLTSDWHLWYHMSTVYNMKRLMMWGRVALYIGTGCPYGLPWDISMWLSLGAILAGSKKLDVENNV</sequence>
<gene>
    <name evidence="1" type="ORF">Pc21g10290</name>
    <name evidence="1" type="ORF">PCH_Pc21g10290</name>
</gene>
<evidence type="ECO:0000313" key="1">
    <source>
        <dbReference type="EMBL" id="CAP95926.1"/>
    </source>
</evidence>
<reference evidence="1 2" key="1">
    <citation type="journal article" date="2008" name="Nat. Biotechnol.">
        <title>Genome sequencing and analysis of the filamentous fungus Penicillium chrysogenum.</title>
        <authorList>
            <person name="van den Berg M.A."/>
            <person name="Albang R."/>
            <person name="Albermann K."/>
            <person name="Badger J.H."/>
            <person name="Daran J.-M."/>
            <person name="Driessen A.J.M."/>
            <person name="Garcia-Estrada C."/>
            <person name="Fedorova N.D."/>
            <person name="Harris D.M."/>
            <person name="Heijne W.H.M."/>
            <person name="Joardar V.S."/>
            <person name="Kiel J.A.K.W."/>
            <person name="Kovalchuk A."/>
            <person name="Martin J.F."/>
            <person name="Nierman W.C."/>
            <person name="Nijland J.G."/>
            <person name="Pronk J.T."/>
            <person name="Roubos J.A."/>
            <person name="van der Klei I.J."/>
            <person name="van Peij N.N.M.E."/>
            <person name="Veenhuis M."/>
            <person name="von Doehren H."/>
            <person name="Wagner C."/>
            <person name="Wortman J.R."/>
            <person name="Bovenberg R.A.L."/>
        </authorList>
    </citation>
    <scope>NUCLEOTIDE SEQUENCE [LARGE SCALE GENOMIC DNA]</scope>
    <source>
        <strain evidence="2">ATCC 28089 / DSM 1075 / NRRL 1951 / Wisconsin 54-1255</strain>
    </source>
</reference>
<organism evidence="1 2">
    <name type="scientific">Penicillium rubens (strain ATCC 28089 / DSM 1075 / NRRL 1951 / Wisconsin 54-1255)</name>
    <name type="common">Penicillium chrysogenum</name>
    <dbReference type="NCBI Taxonomy" id="500485"/>
    <lineage>
        <taxon>Eukaryota</taxon>
        <taxon>Fungi</taxon>
        <taxon>Dikarya</taxon>
        <taxon>Ascomycota</taxon>
        <taxon>Pezizomycotina</taxon>
        <taxon>Eurotiomycetes</taxon>
        <taxon>Eurotiomycetidae</taxon>
        <taxon>Eurotiales</taxon>
        <taxon>Aspergillaceae</taxon>
        <taxon>Penicillium</taxon>
        <taxon>Penicillium chrysogenum species complex</taxon>
    </lineage>
</organism>
<keyword evidence="2" id="KW-1185">Reference proteome</keyword>
<accession>B6HIH6</accession>
<dbReference type="AlphaFoldDB" id="B6HIH6"/>
<dbReference type="VEuPathDB" id="FungiDB:PCH_Pc21g10290"/>
<proteinExistence type="predicted"/>
<dbReference type="EMBL" id="AM920436">
    <property type="protein sequence ID" value="CAP95926.1"/>
    <property type="molecule type" value="Genomic_DNA"/>
</dbReference>
<protein>
    <submittedName>
        <fullName evidence="1">Uncharacterized protein</fullName>
    </submittedName>
</protein>
<dbReference type="HOGENOM" id="CLU_2197811_0_0_1"/>
<evidence type="ECO:0000313" key="2">
    <source>
        <dbReference type="Proteomes" id="UP000000724"/>
    </source>
</evidence>
<dbReference type="Proteomes" id="UP000000724">
    <property type="component" value="Contig Pc00c21"/>
</dbReference>
<name>B6HIH6_PENRW</name>